<dbReference type="PANTHER" id="PTHR12561">
    <property type="entry name" value="LIPOATE-PROTEIN LIGASE"/>
    <property type="match status" value="1"/>
</dbReference>
<proteinExistence type="inferred from homology"/>
<dbReference type="InterPro" id="IPR045864">
    <property type="entry name" value="aa-tRNA-synth_II/BPL/LPL"/>
</dbReference>
<dbReference type="PROSITE" id="PS51733">
    <property type="entry name" value="BPL_LPL_CATALYTIC"/>
    <property type="match status" value="1"/>
</dbReference>
<dbReference type="Proteomes" id="UP000284403">
    <property type="component" value="Unassembled WGS sequence"/>
</dbReference>
<dbReference type="Pfam" id="PF21948">
    <property type="entry name" value="LplA-B_cat"/>
    <property type="match status" value="1"/>
</dbReference>
<gene>
    <name evidence="4" type="ORF">Tco025E_09246</name>
</gene>
<evidence type="ECO:0000259" key="3">
    <source>
        <dbReference type="PROSITE" id="PS51733"/>
    </source>
</evidence>
<name>A0A422MYL4_9TRYP</name>
<dbReference type="PANTHER" id="PTHR12561:SF3">
    <property type="entry name" value="LIPOYLTRANSFERASE 1, MITOCHONDRIAL"/>
    <property type="match status" value="1"/>
</dbReference>
<dbReference type="GO" id="GO:0016979">
    <property type="term" value="F:lipoate-protein ligase activity"/>
    <property type="evidence" value="ECO:0007669"/>
    <property type="project" value="UniProtKB-EC"/>
</dbReference>
<dbReference type="GO" id="GO:0009249">
    <property type="term" value="P:protein lipoylation"/>
    <property type="evidence" value="ECO:0007669"/>
    <property type="project" value="InterPro"/>
</dbReference>
<dbReference type="InterPro" id="IPR004562">
    <property type="entry name" value="LipoylTrfase_LipoateP_Ligase"/>
</dbReference>
<dbReference type="EMBL" id="MKKU01001045">
    <property type="protein sequence ID" value="RNE98318.1"/>
    <property type="molecule type" value="Genomic_DNA"/>
</dbReference>
<protein>
    <submittedName>
        <fullName evidence="4">Lipoate-protein ligase</fullName>
        <ecNumber evidence="4">6.3.1.20</ecNumber>
    </submittedName>
</protein>
<dbReference type="GO" id="GO:0017118">
    <property type="term" value="F:lipoyltransferase activity"/>
    <property type="evidence" value="ECO:0007669"/>
    <property type="project" value="TreeGrafter"/>
</dbReference>
<comment type="similarity">
    <text evidence="2">Belongs to the LplA family.</text>
</comment>
<dbReference type="RefSeq" id="XP_029223814.1">
    <property type="nucleotide sequence ID" value="XM_029376067.1"/>
</dbReference>
<dbReference type="EC" id="6.3.1.20" evidence="4"/>
<dbReference type="UniPathway" id="UPA00537">
    <property type="reaction ID" value="UER00595"/>
</dbReference>
<comment type="caution">
    <text evidence="4">The sequence shown here is derived from an EMBL/GenBank/DDBJ whole genome shotgun (WGS) entry which is preliminary data.</text>
</comment>
<dbReference type="AlphaFoldDB" id="A0A422MYL4"/>
<dbReference type="SUPFAM" id="SSF55681">
    <property type="entry name" value="Class II aaRS and biotin synthetases"/>
    <property type="match status" value="1"/>
</dbReference>
<keyword evidence="4" id="KW-0436">Ligase</keyword>
<evidence type="ECO:0000313" key="4">
    <source>
        <dbReference type="EMBL" id="RNE98318.1"/>
    </source>
</evidence>
<dbReference type="GeneID" id="40322857"/>
<evidence type="ECO:0000256" key="2">
    <source>
        <dbReference type="ARBA" id="ARBA00008242"/>
    </source>
</evidence>
<reference evidence="4 5" key="1">
    <citation type="journal article" date="2018" name="BMC Genomics">
        <title>Genomic comparison of Trypanosoma conorhini and Trypanosoma rangeli to Trypanosoma cruzi strains of high and low virulence.</title>
        <authorList>
            <person name="Bradwell K.R."/>
            <person name="Koparde V.N."/>
            <person name="Matveyev A.V."/>
            <person name="Serrano M.G."/>
            <person name="Alves J.M."/>
            <person name="Parikh H."/>
            <person name="Huang B."/>
            <person name="Lee V."/>
            <person name="Espinosa-Alvarez O."/>
            <person name="Ortiz P.A."/>
            <person name="Costa-Martins A.G."/>
            <person name="Teixeira M.M."/>
            <person name="Buck G.A."/>
        </authorList>
    </citation>
    <scope>NUCLEOTIDE SEQUENCE [LARGE SCALE GENOMIC DNA]</scope>
    <source>
        <strain evidence="4 5">025E</strain>
    </source>
</reference>
<accession>A0A422MYL4</accession>
<evidence type="ECO:0000313" key="5">
    <source>
        <dbReference type="Proteomes" id="UP000284403"/>
    </source>
</evidence>
<dbReference type="OrthoDB" id="201621at2759"/>
<keyword evidence="5" id="KW-1185">Reference proteome</keyword>
<dbReference type="CDD" id="cd16443">
    <property type="entry name" value="LplA"/>
    <property type="match status" value="1"/>
</dbReference>
<organism evidence="4 5">
    <name type="scientific">Trypanosoma conorhini</name>
    <dbReference type="NCBI Taxonomy" id="83891"/>
    <lineage>
        <taxon>Eukaryota</taxon>
        <taxon>Discoba</taxon>
        <taxon>Euglenozoa</taxon>
        <taxon>Kinetoplastea</taxon>
        <taxon>Metakinetoplastina</taxon>
        <taxon>Trypanosomatida</taxon>
        <taxon>Trypanosomatidae</taxon>
        <taxon>Trypanosoma</taxon>
    </lineage>
</organism>
<comment type="pathway">
    <text evidence="1">Protein modification; protein lipoylation via exogenous pathway; protein N(6)-(lipoyl)lysine from lipoate: step 2/2.</text>
</comment>
<feature type="domain" description="BPL/LPL catalytic" evidence="3">
    <location>
        <begin position="65"/>
        <end position="235"/>
    </location>
</feature>
<evidence type="ECO:0000256" key="1">
    <source>
        <dbReference type="ARBA" id="ARBA00005085"/>
    </source>
</evidence>
<dbReference type="GO" id="GO:0005737">
    <property type="term" value="C:cytoplasm"/>
    <property type="evidence" value="ECO:0007669"/>
    <property type="project" value="TreeGrafter"/>
</dbReference>
<dbReference type="Gene3D" id="3.30.930.10">
    <property type="entry name" value="Bira Bifunctional Protein, Domain 2"/>
    <property type="match status" value="1"/>
</dbReference>
<dbReference type="InterPro" id="IPR004143">
    <property type="entry name" value="BPL_LPL_catalytic"/>
</dbReference>
<sequence length="529" mass="57689">MRRVQCCLLPATTTLSSFLARHAAAAHPGRQLTANRASVGLVSDSRCIFENLAVEEALLRGIVLPPGQQLLFSYVNSPCVVIGRNQNYLQEVAVAAASRDGVAVARRSSGGGAVYHDAGNVCLSFFTHRDAYHPERTIQIVRLFLCRAFDICPERLTTTCRHDLFLDGKKITGSAMRVQRDIAYHHCTLLVASCRERVGAYLRPEGQYVSFTTSSIVSVRSPVTTLQLSGVLPRFCCSGDQSQNGNTDSNDDVVRCTQNALLDFFLCHGGEIISHQSPWEIEPSALLWPKSVEAKEDEVKTLPAPREDVCVFNLLSTPQEDTPIVDAEGRRPVAGSSKTLREEVDRLRSADWMFSMPKFTTCVAVTVADLLTFQQDARGHPRLPAEVILYLMQGHAQFEVTTVVEKRRITALTTRWAESTAADAGEAWCANVLRVLLEGVNVDDVTLSVSEDDAVLLAALQFECFDVMNGVPLPPVAATSAAADCSRSGLDGQSAVLLFLQTLLCVWRAKNVFVPVSTGERSVSSAASE</sequence>